<proteinExistence type="predicted"/>
<dbReference type="EMBL" id="JANPWB010000006">
    <property type="protein sequence ID" value="KAJ1174998.1"/>
    <property type="molecule type" value="Genomic_DNA"/>
</dbReference>
<comment type="caution">
    <text evidence="2">The sequence shown here is derived from an EMBL/GenBank/DDBJ whole genome shotgun (WGS) entry which is preliminary data.</text>
</comment>
<evidence type="ECO:0000313" key="2">
    <source>
        <dbReference type="EMBL" id="KAJ1174998.1"/>
    </source>
</evidence>
<dbReference type="Proteomes" id="UP001066276">
    <property type="component" value="Chromosome 3_2"/>
</dbReference>
<protein>
    <submittedName>
        <fullName evidence="2">Uncharacterized protein</fullName>
    </submittedName>
</protein>
<gene>
    <name evidence="2" type="ORF">NDU88_000289</name>
</gene>
<organism evidence="2 3">
    <name type="scientific">Pleurodeles waltl</name>
    <name type="common">Iberian ribbed newt</name>
    <dbReference type="NCBI Taxonomy" id="8319"/>
    <lineage>
        <taxon>Eukaryota</taxon>
        <taxon>Metazoa</taxon>
        <taxon>Chordata</taxon>
        <taxon>Craniata</taxon>
        <taxon>Vertebrata</taxon>
        <taxon>Euteleostomi</taxon>
        <taxon>Amphibia</taxon>
        <taxon>Batrachia</taxon>
        <taxon>Caudata</taxon>
        <taxon>Salamandroidea</taxon>
        <taxon>Salamandridae</taxon>
        <taxon>Pleurodelinae</taxon>
        <taxon>Pleurodeles</taxon>
    </lineage>
</organism>
<accession>A0AAV7TGQ2</accession>
<evidence type="ECO:0000313" key="3">
    <source>
        <dbReference type="Proteomes" id="UP001066276"/>
    </source>
</evidence>
<evidence type="ECO:0000256" key="1">
    <source>
        <dbReference type="SAM" id="MobiDB-lite"/>
    </source>
</evidence>
<name>A0AAV7TGQ2_PLEWA</name>
<feature type="region of interest" description="Disordered" evidence="1">
    <location>
        <begin position="184"/>
        <end position="226"/>
    </location>
</feature>
<reference evidence="2" key="1">
    <citation type="journal article" date="2022" name="bioRxiv">
        <title>Sequencing and chromosome-scale assembly of the giantPleurodeles waltlgenome.</title>
        <authorList>
            <person name="Brown T."/>
            <person name="Elewa A."/>
            <person name="Iarovenko S."/>
            <person name="Subramanian E."/>
            <person name="Araus A.J."/>
            <person name="Petzold A."/>
            <person name="Susuki M."/>
            <person name="Suzuki K.-i.T."/>
            <person name="Hayashi T."/>
            <person name="Toyoda A."/>
            <person name="Oliveira C."/>
            <person name="Osipova E."/>
            <person name="Leigh N.D."/>
            <person name="Simon A."/>
            <person name="Yun M.H."/>
        </authorList>
    </citation>
    <scope>NUCLEOTIDE SEQUENCE</scope>
    <source>
        <strain evidence="2">20211129_DDA</strain>
        <tissue evidence="2">Liver</tissue>
    </source>
</reference>
<dbReference type="AlphaFoldDB" id="A0AAV7TGQ2"/>
<keyword evidence="3" id="KW-1185">Reference proteome</keyword>
<sequence>MVDEEYNLGSDYYRKPGSWIRLLRYCARPADPANGVAAAILACSPPCTSASGSREAQVDGQGPLMCMWSSSSSEKGGAVGNERHPVGGATQSALQAWLTGRGGKKNSRERGTEKRVARMYKQPGCKDGKQVCALKDSKTWEPKWDELTRQAQGLAVRVIQLGEGMKEVSQLTMVRTILREAYGTPLQQGDEDQKPPEEENFSLGAGQNIEASGVGSTLPVTLGEWD</sequence>